<evidence type="ECO:0000256" key="12">
    <source>
        <dbReference type="ARBA" id="ARBA00023180"/>
    </source>
</evidence>
<dbReference type="EMBL" id="AFYH01089477">
    <property type="status" value="NOT_ANNOTATED_CDS"/>
    <property type="molecule type" value="Genomic_DNA"/>
</dbReference>
<dbReference type="PANTHER" id="PTHR46059">
    <property type="entry name" value="BETA-GALACTOSIDE ALPHA-2,6-SIALYLTRANSFERASE"/>
    <property type="match status" value="1"/>
</dbReference>
<dbReference type="InterPro" id="IPR001675">
    <property type="entry name" value="Glyco_trans_29"/>
</dbReference>
<reference evidence="20" key="2">
    <citation type="submission" date="2025-08" db="UniProtKB">
        <authorList>
            <consortium name="Ensembl"/>
        </authorList>
    </citation>
    <scope>IDENTIFICATION</scope>
</reference>
<dbReference type="GO" id="GO:0003835">
    <property type="term" value="F:beta-galactoside alpha-2,6-sialyltransferase activity"/>
    <property type="evidence" value="ECO:0007669"/>
    <property type="project" value="UniProtKB-EC"/>
</dbReference>
<reference evidence="21" key="1">
    <citation type="submission" date="2011-08" db="EMBL/GenBank/DDBJ databases">
        <title>The draft genome of Latimeria chalumnae.</title>
        <authorList>
            <person name="Di Palma F."/>
            <person name="Alfoldi J."/>
            <person name="Johnson J."/>
            <person name="Berlin A."/>
            <person name="Gnerre S."/>
            <person name="Jaffe D."/>
            <person name="MacCallum I."/>
            <person name="Young S."/>
            <person name="Walker B.J."/>
            <person name="Lander E."/>
            <person name="Lindblad-Toh K."/>
        </authorList>
    </citation>
    <scope>NUCLEOTIDE SEQUENCE [LARGE SCALE GENOMIC DNA]</scope>
    <source>
        <strain evidence="21">Wild caught</strain>
    </source>
</reference>
<keyword evidence="6 19" id="KW-0812">Transmembrane</keyword>
<evidence type="ECO:0000256" key="6">
    <source>
        <dbReference type="ARBA" id="ARBA00022692"/>
    </source>
</evidence>
<comment type="catalytic activity">
    <reaction evidence="16">
        <text>a beta-D-galactoside + CMP-N-acetyl-beta-neuraminate = an N-acetyl-alpha-neuraminyl-(2-&gt;6)-beta-D-galactosyl derivative + CMP + H(+)</text>
        <dbReference type="Rhea" id="RHEA:52104"/>
        <dbReference type="ChEBI" id="CHEBI:15378"/>
        <dbReference type="ChEBI" id="CHEBI:28034"/>
        <dbReference type="ChEBI" id="CHEBI:57812"/>
        <dbReference type="ChEBI" id="CHEBI:60377"/>
        <dbReference type="ChEBI" id="CHEBI:136398"/>
        <dbReference type="EC" id="2.4.3.1"/>
    </reaction>
</comment>
<dbReference type="HOGENOM" id="CLU_038334_1_0_1"/>
<evidence type="ECO:0000256" key="15">
    <source>
        <dbReference type="ARBA" id="ARBA00032076"/>
    </source>
</evidence>
<evidence type="ECO:0000256" key="8">
    <source>
        <dbReference type="ARBA" id="ARBA00022989"/>
    </source>
</evidence>
<dbReference type="EMBL" id="AFYH01089479">
    <property type="status" value="NOT_ANNOTATED_CDS"/>
    <property type="molecule type" value="Genomic_DNA"/>
</dbReference>
<comment type="subcellular location">
    <subcellularLocation>
        <location evidence="1">Golgi apparatus</location>
        <location evidence="1">Golgi stack membrane</location>
        <topology evidence="1">Single-pass type II membrane protein</topology>
    </subcellularLocation>
</comment>
<keyword evidence="12" id="KW-0325">Glycoprotein</keyword>
<protein>
    <recommendedName>
        <fullName evidence="3">Beta-galactoside alpha-2,6-sialyltransferase 2</fullName>
        <ecNumber evidence="17">2.4.3.1</ecNumber>
    </recommendedName>
    <alternativeName>
        <fullName evidence="14">CMP-N-acetylneuraminate-beta-galactosamide-alpha-2,6-sialyltransferase 2</fullName>
    </alternativeName>
    <alternativeName>
        <fullName evidence="13">ST6Gal II</fullName>
    </alternativeName>
    <alternativeName>
        <fullName evidence="15">Sialyltransferase 2</fullName>
    </alternativeName>
</protein>
<keyword evidence="8 19" id="KW-1133">Transmembrane helix</keyword>
<organism evidence="20 21">
    <name type="scientific">Latimeria chalumnae</name>
    <name type="common">Coelacanth</name>
    <dbReference type="NCBI Taxonomy" id="7897"/>
    <lineage>
        <taxon>Eukaryota</taxon>
        <taxon>Metazoa</taxon>
        <taxon>Chordata</taxon>
        <taxon>Craniata</taxon>
        <taxon>Vertebrata</taxon>
        <taxon>Euteleostomi</taxon>
        <taxon>Coelacanthiformes</taxon>
        <taxon>Coelacanthidae</taxon>
        <taxon>Latimeria</taxon>
    </lineage>
</organism>
<keyword evidence="11" id="KW-1015">Disulfide bond</keyword>
<evidence type="ECO:0000313" key="21">
    <source>
        <dbReference type="Proteomes" id="UP000008672"/>
    </source>
</evidence>
<dbReference type="EMBL" id="AFYH01089481">
    <property type="status" value="NOT_ANNOTATED_CDS"/>
    <property type="molecule type" value="Genomic_DNA"/>
</dbReference>
<dbReference type="OMA" id="HETHAQH"/>
<proteinExistence type="inferred from homology"/>
<dbReference type="EMBL" id="AFYH01089478">
    <property type="status" value="NOT_ANNOTATED_CDS"/>
    <property type="molecule type" value="Genomic_DNA"/>
</dbReference>
<evidence type="ECO:0000256" key="7">
    <source>
        <dbReference type="ARBA" id="ARBA00022968"/>
    </source>
</evidence>
<evidence type="ECO:0000256" key="17">
    <source>
        <dbReference type="ARBA" id="ARBA00034329"/>
    </source>
</evidence>
<feature type="region of interest" description="Disordered" evidence="18">
    <location>
        <begin position="123"/>
        <end position="144"/>
    </location>
</feature>
<accession>H3A499</accession>
<comment type="similarity">
    <text evidence="2">Belongs to the glycosyltransferase 29 family.</text>
</comment>
<evidence type="ECO:0000256" key="11">
    <source>
        <dbReference type="ARBA" id="ARBA00023157"/>
    </source>
</evidence>
<dbReference type="EMBL" id="AFYH01089480">
    <property type="status" value="NOT_ANNOTATED_CDS"/>
    <property type="molecule type" value="Genomic_DNA"/>
</dbReference>
<evidence type="ECO:0000256" key="1">
    <source>
        <dbReference type="ARBA" id="ARBA00004447"/>
    </source>
</evidence>
<dbReference type="Bgee" id="ENSLACG00000003977">
    <property type="expression patterns" value="Expressed in pelvic fin"/>
</dbReference>
<evidence type="ECO:0000256" key="4">
    <source>
        <dbReference type="ARBA" id="ARBA00022676"/>
    </source>
</evidence>
<reference evidence="20" key="3">
    <citation type="submission" date="2025-09" db="UniProtKB">
        <authorList>
            <consortium name="Ensembl"/>
        </authorList>
    </citation>
    <scope>IDENTIFICATION</scope>
</reference>
<keyword evidence="10 19" id="KW-0472">Membrane</keyword>
<evidence type="ECO:0000256" key="3">
    <source>
        <dbReference type="ARBA" id="ARBA00020782"/>
    </source>
</evidence>
<dbReference type="InParanoid" id="H3A499"/>
<evidence type="ECO:0000256" key="18">
    <source>
        <dbReference type="SAM" id="MobiDB-lite"/>
    </source>
</evidence>
<keyword evidence="7" id="KW-0735">Signal-anchor</keyword>
<dbReference type="Ensembl" id="ENSLACT00000004509.1">
    <property type="protein sequence ID" value="ENSLACP00000004470.1"/>
    <property type="gene ID" value="ENSLACG00000003977.1"/>
</dbReference>
<dbReference type="EMBL" id="AFYH01089482">
    <property type="status" value="NOT_ANNOTATED_CDS"/>
    <property type="molecule type" value="Genomic_DNA"/>
</dbReference>
<dbReference type="FunFam" id="3.90.1480.20:FF:000010">
    <property type="entry name" value="ST6 beta-galactoside alpha-2,6-sialyltransferase 2"/>
    <property type="match status" value="1"/>
</dbReference>
<dbReference type="GO" id="GO:0032580">
    <property type="term" value="C:Golgi cisterna membrane"/>
    <property type="evidence" value="ECO:0007669"/>
    <property type="project" value="UniProtKB-SubCell"/>
</dbReference>
<gene>
    <name evidence="20" type="primary">ST6GAL2</name>
</gene>
<dbReference type="CDD" id="cd23986">
    <property type="entry name" value="GT29_ST6GAL2"/>
    <property type="match status" value="1"/>
</dbReference>
<evidence type="ECO:0000256" key="16">
    <source>
        <dbReference type="ARBA" id="ARBA00034249"/>
    </source>
</evidence>
<dbReference type="FunCoup" id="H3A499">
    <property type="interactions" value="555"/>
</dbReference>
<evidence type="ECO:0000256" key="14">
    <source>
        <dbReference type="ARBA" id="ARBA00030509"/>
    </source>
</evidence>
<dbReference type="Gene3D" id="3.90.1480.20">
    <property type="entry name" value="Glycosyl transferase family 29"/>
    <property type="match status" value="1"/>
</dbReference>
<evidence type="ECO:0000256" key="2">
    <source>
        <dbReference type="ARBA" id="ARBA00006003"/>
    </source>
</evidence>
<evidence type="ECO:0000256" key="9">
    <source>
        <dbReference type="ARBA" id="ARBA00023034"/>
    </source>
</evidence>
<dbReference type="GO" id="GO:0097503">
    <property type="term" value="P:sialylation"/>
    <property type="evidence" value="ECO:0007669"/>
    <property type="project" value="TreeGrafter"/>
</dbReference>
<dbReference type="AlphaFoldDB" id="H3A499"/>
<keyword evidence="9" id="KW-0333">Golgi apparatus</keyword>
<dbReference type="eggNOG" id="KOG2692">
    <property type="taxonomic scope" value="Eukaryota"/>
</dbReference>
<evidence type="ECO:0000256" key="10">
    <source>
        <dbReference type="ARBA" id="ARBA00023136"/>
    </source>
</evidence>
<keyword evidence="5" id="KW-0808">Transferase</keyword>
<keyword evidence="21" id="KW-1185">Reference proteome</keyword>
<name>H3A499_LATCH</name>
<dbReference type="PANTHER" id="PTHR46059:SF3">
    <property type="entry name" value="BETA-GALACTOSIDE ALPHA-2,6-SIALYLTRANSFERASE 2"/>
    <property type="match status" value="1"/>
</dbReference>
<evidence type="ECO:0000256" key="13">
    <source>
        <dbReference type="ARBA" id="ARBA00030410"/>
    </source>
</evidence>
<dbReference type="InterPro" id="IPR038578">
    <property type="entry name" value="GT29-like_sf"/>
</dbReference>
<dbReference type="Proteomes" id="UP000008672">
    <property type="component" value="Unassembled WGS sequence"/>
</dbReference>
<keyword evidence="4" id="KW-0328">Glycosyltransferase</keyword>
<feature type="transmembrane region" description="Helical" evidence="19">
    <location>
        <begin position="15"/>
        <end position="35"/>
    </location>
</feature>
<evidence type="ECO:0000256" key="5">
    <source>
        <dbReference type="ARBA" id="ARBA00022679"/>
    </source>
</evidence>
<dbReference type="Pfam" id="PF00777">
    <property type="entry name" value="Glyco_transf_29"/>
    <property type="match status" value="1"/>
</dbReference>
<dbReference type="EC" id="2.4.3.1" evidence="17"/>
<dbReference type="GeneTree" id="ENSGT00940000158714"/>
<evidence type="ECO:0000256" key="19">
    <source>
        <dbReference type="SAM" id="Phobius"/>
    </source>
</evidence>
<sequence>PVLIMGPQRILWKQVVLVGVSVWAIILVVLFTYFMETKIDEQAPSSHSFVESKSVAPLQGKMRAIMGAVKETLITEVQDNLYRNEVVMDSFNEGSESIEEWNELGYSEEFPLEEERNLNKTENDSLAAGQPGFHNPSSRRGATEENDLLSWAQALKKNSLNSQRHHLLEDSMELEEFYLSSSKSLLYKLWKGNVSIKMLNPRLQRAVKEYLNFNKHGVRFRGRKSRKKLSAEELLCELKRKIQLKTIDGKEPPFSALGWEKYVPRIPLNKLNGYRSCAVVTSAGAILDSSLGKEIDSHEAVLRFNSAPTQGYEKDVGNKTTIRIVNSQILTNPSQHFMDNPLYKDGILVAWDPAPYSVNLKKWYNKPDYDLFTPYVQYRLKYPGQPFYILHPRFIWQLWDIIQENTQEKIQPNPPSSGFIGILLMMSMCKEVHVYEFIPSVRQTDLCHYYERYYDAACTLGAYHPVLYEKLLIQRMNKGKEEDLYRKGKVVLPGFSAMRCTGKNLILQS</sequence>
<evidence type="ECO:0000313" key="20">
    <source>
        <dbReference type="Ensembl" id="ENSLACP00000004470.1"/>
    </source>
</evidence>
<dbReference type="STRING" id="7897.ENSLACP00000004470"/>